<dbReference type="InterPro" id="IPR050565">
    <property type="entry name" value="LYPA1-2/EST-like"/>
</dbReference>
<dbReference type="OrthoDB" id="9801763at2"/>
<evidence type="ECO:0000313" key="5">
    <source>
        <dbReference type="Proteomes" id="UP000095087"/>
    </source>
</evidence>
<evidence type="ECO:0000256" key="2">
    <source>
        <dbReference type="ARBA" id="ARBA00022801"/>
    </source>
</evidence>
<dbReference type="Gene3D" id="3.40.50.1820">
    <property type="entry name" value="alpha/beta hydrolase"/>
    <property type="match status" value="1"/>
</dbReference>
<accession>A0A1E2RVC4</accession>
<keyword evidence="2 4" id="KW-0378">Hydrolase</keyword>
<name>A0A1E2RVC4_9HYPH</name>
<dbReference type="EMBL" id="MASI01000010">
    <property type="protein sequence ID" value="ODA66102.1"/>
    <property type="molecule type" value="Genomic_DNA"/>
</dbReference>
<dbReference type="Proteomes" id="UP000095087">
    <property type="component" value="Unassembled WGS sequence"/>
</dbReference>
<protein>
    <submittedName>
        <fullName evidence="4">Putative hydrolase</fullName>
    </submittedName>
</protein>
<feature type="domain" description="Phospholipase/carboxylesterase/thioesterase" evidence="3">
    <location>
        <begin position="16"/>
        <end position="214"/>
    </location>
</feature>
<keyword evidence="5" id="KW-1185">Reference proteome</keyword>
<gene>
    <name evidence="4" type="ORF">A7A08_02955</name>
</gene>
<dbReference type="InterPro" id="IPR029058">
    <property type="entry name" value="AB_hydrolase_fold"/>
</dbReference>
<dbReference type="InterPro" id="IPR003140">
    <property type="entry name" value="PLipase/COase/thioEstase"/>
</dbReference>
<evidence type="ECO:0000256" key="1">
    <source>
        <dbReference type="ARBA" id="ARBA00006499"/>
    </source>
</evidence>
<dbReference type="AlphaFoldDB" id="A0A1E2RVC4"/>
<dbReference type="PANTHER" id="PTHR10655">
    <property type="entry name" value="LYSOPHOSPHOLIPASE-RELATED"/>
    <property type="match status" value="1"/>
</dbReference>
<sequence>MSLPELDGPRLDPASGGPAKQLIILLHGYGADGNDLIGLGRSWAPLLPDAAFVSPHAPNPCAMSPMGKEWFPLSFRDAEEYARGVAEAKPILNAFIDAELKRHNLTEESLALVGFSQGTMMSLAVGLSREKPPAAILGYSGALAAMDFAADIGSKGPKIFLIHGDMDQVIPVEALTMAREQLTALGLSVDWHIAKGVGHGIDQEGLMLGGGFLKNTLTAQAGV</sequence>
<comment type="similarity">
    <text evidence="1">Belongs to the AB hydrolase superfamily. AB hydrolase 2 family.</text>
</comment>
<evidence type="ECO:0000259" key="3">
    <source>
        <dbReference type="Pfam" id="PF02230"/>
    </source>
</evidence>
<dbReference type="STRING" id="1177755.A7A08_02955"/>
<dbReference type="RefSeq" id="WP_069096098.1">
    <property type="nucleotide sequence ID" value="NZ_MASI01000010.1"/>
</dbReference>
<evidence type="ECO:0000313" key="4">
    <source>
        <dbReference type="EMBL" id="ODA66102.1"/>
    </source>
</evidence>
<organism evidence="4 5">
    <name type="scientific">Methyloligella halotolerans</name>
    <dbReference type="NCBI Taxonomy" id="1177755"/>
    <lineage>
        <taxon>Bacteria</taxon>
        <taxon>Pseudomonadati</taxon>
        <taxon>Pseudomonadota</taxon>
        <taxon>Alphaproteobacteria</taxon>
        <taxon>Hyphomicrobiales</taxon>
        <taxon>Hyphomicrobiaceae</taxon>
        <taxon>Methyloligella</taxon>
    </lineage>
</organism>
<dbReference type="GO" id="GO:0016787">
    <property type="term" value="F:hydrolase activity"/>
    <property type="evidence" value="ECO:0007669"/>
    <property type="project" value="UniProtKB-KW"/>
</dbReference>
<comment type="caution">
    <text evidence="4">The sequence shown here is derived from an EMBL/GenBank/DDBJ whole genome shotgun (WGS) entry which is preliminary data.</text>
</comment>
<proteinExistence type="inferred from homology"/>
<dbReference type="PANTHER" id="PTHR10655:SF17">
    <property type="entry name" value="LYSOPHOSPHOLIPASE-LIKE PROTEIN 1"/>
    <property type="match status" value="1"/>
</dbReference>
<dbReference type="Pfam" id="PF02230">
    <property type="entry name" value="Abhydrolase_2"/>
    <property type="match status" value="1"/>
</dbReference>
<reference evidence="4 5" key="1">
    <citation type="submission" date="2016-07" db="EMBL/GenBank/DDBJ databases">
        <title>Draft genome sequence of Methyloligella halotolerans C2T (VKM B-2706T=CCUG 61687T=DSM 25045T), a halotolerant polyhydroxybutyrate accumulating methylotroph.</title>
        <authorList>
            <person name="Vasilenko O.V."/>
            <person name="Doronina N.V."/>
            <person name="Poroshina M.N."/>
            <person name="Tarlachkov S.V."/>
            <person name="Trotsenko Y.A."/>
        </authorList>
    </citation>
    <scope>NUCLEOTIDE SEQUENCE [LARGE SCALE GENOMIC DNA]</scope>
    <source>
        <strain evidence="4 5">VKM B-2706</strain>
    </source>
</reference>
<dbReference type="SUPFAM" id="SSF53474">
    <property type="entry name" value="alpha/beta-Hydrolases"/>
    <property type="match status" value="1"/>
</dbReference>